<evidence type="ECO:0000256" key="3">
    <source>
        <dbReference type="ARBA" id="ARBA00022448"/>
    </source>
</evidence>
<evidence type="ECO:0000256" key="2">
    <source>
        <dbReference type="ARBA" id="ARBA00009765"/>
    </source>
</evidence>
<dbReference type="InterPro" id="IPR004488">
    <property type="entry name" value="Mg/Co-transport_prot_CorA"/>
</dbReference>
<dbReference type="InterPro" id="IPR002523">
    <property type="entry name" value="MgTranspt_CorA/ZnTranspt_ZntB"/>
</dbReference>
<evidence type="ECO:0000313" key="13">
    <source>
        <dbReference type="EMBL" id="ANP73684.1"/>
    </source>
</evidence>
<dbReference type="GO" id="GO:0000287">
    <property type="term" value="F:magnesium ion binding"/>
    <property type="evidence" value="ECO:0007669"/>
    <property type="project" value="TreeGrafter"/>
</dbReference>
<evidence type="ECO:0000256" key="5">
    <source>
        <dbReference type="ARBA" id="ARBA00022692"/>
    </source>
</evidence>
<dbReference type="AlphaFoldDB" id="A0A1B1BMA7"/>
<comment type="similarity">
    <text evidence="2 12">Belongs to the CorA metal ion transporter (MIT) (TC 1.A.35) family.</text>
</comment>
<evidence type="ECO:0000256" key="10">
    <source>
        <dbReference type="ARBA" id="ARBA00034269"/>
    </source>
</evidence>
<keyword evidence="6 12" id="KW-0460">Magnesium</keyword>
<dbReference type="SUPFAM" id="SSF144083">
    <property type="entry name" value="Magnesium transport protein CorA, transmembrane region"/>
    <property type="match status" value="1"/>
</dbReference>
<evidence type="ECO:0000256" key="11">
    <source>
        <dbReference type="ARBA" id="ARBA00045497"/>
    </source>
</evidence>
<dbReference type="FunFam" id="1.20.58.340:FF:000004">
    <property type="entry name" value="Magnesium transport protein CorA"/>
    <property type="match status" value="1"/>
</dbReference>
<protein>
    <recommendedName>
        <fullName evidence="12">Magnesium transport protein CorA</fullName>
    </recommendedName>
</protein>
<evidence type="ECO:0000256" key="9">
    <source>
        <dbReference type="ARBA" id="ARBA00023136"/>
    </source>
</evidence>
<reference evidence="13 14" key="1">
    <citation type="submission" date="2016-06" db="EMBL/GenBank/DDBJ databases">
        <title>Genome sequencing of Cryobacterium arcticum PAMC 27867.</title>
        <authorList>
            <person name="Lee J."/>
            <person name="Kim O.-S."/>
        </authorList>
    </citation>
    <scope>NUCLEOTIDE SEQUENCE [LARGE SCALE GENOMIC DNA]</scope>
    <source>
        <strain evidence="13 14">PAMC 27867</strain>
    </source>
</reference>
<organism evidence="13 14">
    <name type="scientific">Cryobacterium arcticum</name>
    <dbReference type="NCBI Taxonomy" id="670052"/>
    <lineage>
        <taxon>Bacteria</taxon>
        <taxon>Bacillati</taxon>
        <taxon>Actinomycetota</taxon>
        <taxon>Actinomycetes</taxon>
        <taxon>Micrococcales</taxon>
        <taxon>Microbacteriaceae</taxon>
        <taxon>Cryobacterium</taxon>
    </lineage>
</organism>
<evidence type="ECO:0000256" key="4">
    <source>
        <dbReference type="ARBA" id="ARBA00022475"/>
    </source>
</evidence>
<keyword evidence="14" id="KW-1185">Reference proteome</keyword>
<dbReference type="NCBIfam" id="TIGR00383">
    <property type="entry name" value="corA"/>
    <property type="match status" value="1"/>
</dbReference>
<keyword evidence="5 12" id="KW-0812">Transmembrane</keyword>
<feature type="transmembrane region" description="Helical" evidence="12">
    <location>
        <begin position="281"/>
        <end position="300"/>
    </location>
</feature>
<dbReference type="EMBL" id="CP016282">
    <property type="protein sequence ID" value="ANP73684.1"/>
    <property type="molecule type" value="Genomic_DNA"/>
</dbReference>
<keyword evidence="9 12" id="KW-0472">Membrane</keyword>
<evidence type="ECO:0000256" key="7">
    <source>
        <dbReference type="ARBA" id="ARBA00022989"/>
    </source>
</evidence>
<keyword evidence="8 12" id="KW-0406">Ion transport</keyword>
<keyword evidence="3 12" id="KW-0813">Transport</keyword>
<dbReference type="PANTHER" id="PTHR46494">
    <property type="entry name" value="CORA FAMILY METAL ION TRANSPORTER (EUROFUNG)"/>
    <property type="match status" value="1"/>
</dbReference>
<dbReference type="KEGG" id="cart:PA27867_2745"/>
<dbReference type="GO" id="GO:0015087">
    <property type="term" value="F:cobalt ion transmembrane transporter activity"/>
    <property type="evidence" value="ECO:0007669"/>
    <property type="project" value="UniProtKB-UniRule"/>
</dbReference>
<evidence type="ECO:0000256" key="12">
    <source>
        <dbReference type="RuleBase" id="RU362010"/>
    </source>
</evidence>
<dbReference type="Proteomes" id="UP000092582">
    <property type="component" value="Chromosome 1"/>
</dbReference>
<dbReference type="PATRIC" id="fig|670052.7.peg.2821"/>
<dbReference type="RefSeq" id="WP_066597243.1">
    <property type="nucleotide sequence ID" value="NZ_CP016282.1"/>
</dbReference>
<evidence type="ECO:0000256" key="8">
    <source>
        <dbReference type="ARBA" id="ARBA00023065"/>
    </source>
</evidence>
<dbReference type="GO" id="GO:0005886">
    <property type="term" value="C:plasma membrane"/>
    <property type="evidence" value="ECO:0007669"/>
    <property type="project" value="UniProtKB-SubCell"/>
</dbReference>
<dbReference type="SUPFAM" id="SSF143865">
    <property type="entry name" value="CorA soluble domain-like"/>
    <property type="match status" value="1"/>
</dbReference>
<dbReference type="Gene3D" id="1.20.58.340">
    <property type="entry name" value="Magnesium transport protein CorA, transmembrane region"/>
    <property type="match status" value="2"/>
</dbReference>
<sequence>MALIDDAIYVDGRRVATPETLQDVFEVLKEKDGFAWIGLYRPTDDEIRSVADEFTLHHLAIEDALKGHQRAKIERYSDTLFLVLRPARYLDSEERVEFGELHVFVGPDFVVTIRHAESPDLASVRHRLESTPKLLAFGPQAVLYAILDQVIDEYAPVVAGLENDIDEIEDQLFDGDQAVSRRIYALSREVIEFQRATQPLIGMLESLQEGFEKHNVDVELHRHLRDVLDHTIRVVERGDAFRQLLQNALTVHSTLVAQRQNDETRRLSETGLAQSEEVKKISSWAAILFAPTLVGTIYGMNFTHMPELKWQFGYPFAITLMVAMGFGLYAVFKRKDWL</sequence>
<dbReference type="InterPro" id="IPR045861">
    <property type="entry name" value="CorA_cytoplasmic_dom"/>
</dbReference>
<evidence type="ECO:0000256" key="6">
    <source>
        <dbReference type="ARBA" id="ARBA00022842"/>
    </source>
</evidence>
<gene>
    <name evidence="12" type="primary">corA</name>
    <name evidence="13" type="ORF">PA27867_2745</name>
</gene>
<proteinExistence type="inferred from homology"/>
<comment type="catalytic activity">
    <reaction evidence="10">
        <text>Mg(2+)(in) = Mg(2+)(out)</text>
        <dbReference type="Rhea" id="RHEA:29827"/>
        <dbReference type="ChEBI" id="CHEBI:18420"/>
    </reaction>
</comment>
<dbReference type="GO" id="GO:0050897">
    <property type="term" value="F:cobalt ion binding"/>
    <property type="evidence" value="ECO:0007669"/>
    <property type="project" value="TreeGrafter"/>
</dbReference>
<comment type="subcellular location">
    <subcellularLocation>
        <location evidence="1">Cell membrane</location>
        <topology evidence="1">Multi-pass membrane protein</topology>
    </subcellularLocation>
    <subcellularLocation>
        <location evidence="12">Membrane</location>
        <topology evidence="12">Multi-pass membrane protein</topology>
    </subcellularLocation>
</comment>
<dbReference type="CDD" id="cd12830">
    <property type="entry name" value="MtCorA-like"/>
    <property type="match status" value="1"/>
</dbReference>
<dbReference type="GO" id="GO:0015095">
    <property type="term" value="F:magnesium ion transmembrane transporter activity"/>
    <property type="evidence" value="ECO:0007669"/>
    <property type="project" value="UniProtKB-UniRule"/>
</dbReference>
<keyword evidence="4 12" id="KW-1003">Cell membrane</keyword>
<dbReference type="PANTHER" id="PTHR46494:SF1">
    <property type="entry name" value="CORA FAMILY METAL ION TRANSPORTER (EUROFUNG)"/>
    <property type="match status" value="1"/>
</dbReference>
<evidence type="ECO:0000313" key="14">
    <source>
        <dbReference type="Proteomes" id="UP000092582"/>
    </source>
</evidence>
<evidence type="ECO:0000256" key="1">
    <source>
        <dbReference type="ARBA" id="ARBA00004651"/>
    </source>
</evidence>
<dbReference type="STRING" id="670052.PA27867_2745"/>
<comment type="function">
    <text evidence="11">Mediates influx of magnesium ions. Alternates between open and closed states. Activated by low cytoplasmic Mg(2+) levels. Inactive when cytoplasmic Mg(2+) levels are high.</text>
</comment>
<name>A0A1B1BMA7_9MICO</name>
<feature type="transmembrane region" description="Helical" evidence="12">
    <location>
        <begin position="312"/>
        <end position="332"/>
    </location>
</feature>
<dbReference type="OrthoDB" id="9803416at2"/>
<dbReference type="Gene3D" id="3.30.460.20">
    <property type="entry name" value="CorA soluble domain-like"/>
    <property type="match status" value="1"/>
</dbReference>
<dbReference type="Pfam" id="PF01544">
    <property type="entry name" value="CorA"/>
    <property type="match status" value="1"/>
</dbReference>
<keyword evidence="7 12" id="KW-1133">Transmembrane helix</keyword>
<dbReference type="InterPro" id="IPR045863">
    <property type="entry name" value="CorA_TM1_TM2"/>
</dbReference>
<accession>A0A1B1BMA7</accession>